<evidence type="ECO:0000313" key="10">
    <source>
        <dbReference type="Proteomes" id="UP000634136"/>
    </source>
</evidence>
<sequence>MDWRGLISWWRRHLNLRVFGLLLLGQLVSALMALMSLTSSLIADLGVYAPLTQSLFNYALLTMVYGSILIYRRHNVLVSWYWYLLLGFIDVEGKYLVNKAFQYSSITSVRLLECWVIPWAMILTWIFLGTRYSLWQFGGMALCMMGLGLLLLSRVGVGGPGGSKPLLGDLLVIAGTVSCALCNVGEEYCVKKKDRVELVSMIGVYGCLLTIIELYSSLLVHVYYISIIELKTLEFENWSTDILGGATMFNLSLLTSEMWEVVFRVYVYHQKVDLLYLVSFAVAVIGLIIYCATEKECAAAPSIEGGNLDTEYQLLNNDESTESRSGSSVSSFMRER</sequence>
<feature type="region of interest" description="Disordered" evidence="7">
    <location>
        <begin position="316"/>
        <end position="336"/>
    </location>
</feature>
<protein>
    <submittedName>
        <fullName evidence="9">Solute carrier family 35 member F1-like</fullName>
    </submittedName>
</protein>
<keyword evidence="4 8" id="KW-0812">Transmembrane</keyword>
<dbReference type="GO" id="GO:0016020">
    <property type="term" value="C:membrane"/>
    <property type="evidence" value="ECO:0007669"/>
    <property type="project" value="UniProtKB-SubCell"/>
</dbReference>
<feature type="transmembrane region" description="Helical" evidence="8">
    <location>
        <begin position="165"/>
        <end position="186"/>
    </location>
</feature>
<evidence type="ECO:0000256" key="2">
    <source>
        <dbReference type="ARBA" id="ARBA00007863"/>
    </source>
</evidence>
<evidence type="ECO:0000256" key="1">
    <source>
        <dbReference type="ARBA" id="ARBA00004141"/>
    </source>
</evidence>
<feature type="transmembrane region" description="Helical" evidence="8">
    <location>
        <begin position="274"/>
        <end position="293"/>
    </location>
</feature>
<comment type="similarity">
    <text evidence="2">Belongs to the SLC35F solute transporter family.</text>
</comment>
<dbReference type="InterPro" id="IPR037185">
    <property type="entry name" value="EmrE-like"/>
</dbReference>
<evidence type="ECO:0000256" key="7">
    <source>
        <dbReference type="SAM" id="MobiDB-lite"/>
    </source>
</evidence>
<feature type="transmembrane region" description="Helical" evidence="8">
    <location>
        <begin position="20"/>
        <end position="43"/>
    </location>
</feature>
<feature type="transmembrane region" description="Helical" evidence="8">
    <location>
        <begin position="109"/>
        <end position="128"/>
    </location>
</feature>
<keyword evidence="10" id="KW-1185">Reference proteome</keyword>
<dbReference type="GO" id="GO:0022857">
    <property type="term" value="F:transmembrane transporter activity"/>
    <property type="evidence" value="ECO:0007669"/>
    <property type="project" value="InterPro"/>
</dbReference>
<evidence type="ECO:0000256" key="6">
    <source>
        <dbReference type="ARBA" id="ARBA00023136"/>
    </source>
</evidence>
<gene>
    <name evidence="9" type="ORF">G2W53_043428</name>
</gene>
<dbReference type="SUPFAM" id="SSF103481">
    <property type="entry name" value="Multidrug resistance efflux transporter EmrE"/>
    <property type="match status" value="1"/>
</dbReference>
<dbReference type="Proteomes" id="UP000634136">
    <property type="component" value="Unassembled WGS sequence"/>
</dbReference>
<comment type="subcellular location">
    <subcellularLocation>
        <location evidence="1">Membrane</location>
        <topology evidence="1">Multi-pass membrane protein</topology>
    </subcellularLocation>
</comment>
<evidence type="ECO:0000256" key="8">
    <source>
        <dbReference type="SAM" id="Phobius"/>
    </source>
</evidence>
<dbReference type="EMBL" id="JAAIUW010000013">
    <property type="protein sequence ID" value="KAF7804317.1"/>
    <property type="molecule type" value="Genomic_DNA"/>
</dbReference>
<reference evidence="9" key="1">
    <citation type="submission" date="2020-09" db="EMBL/GenBank/DDBJ databases">
        <title>Genome-Enabled Discovery of Anthraquinone Biosynthesis in Senna tora.</title>
        <authorList>
            <person name="Kang S.-H."/>
            <person name="Pandey R.P."/>
            <person name="Lee C.-M."/>
            <person name="Sim J.-S."/>
            <person name="Jeong J.-T."/>
            <person name="Choi B.-S."/>
            <person name="Jung M."/>
            <person name="Ginzburg D."/>
            <person name="Zhao K."/>
            <person name="Won S.Y."/>
            <person name="Oh T.-J."/>
            <person name="Yu Y."/>
            <person name="Kim N.-H."/>
            <person name="Lee O.R."/>
            <person name="Lee T.-H."/>
            <person name="Bashyal P."/>
            <person name="Kim T.-S."/>
            <person name="Lee W.-H."/>
            <person name="Kawkins C."/>
            <person name="Kim C.-K."/>
            <person name="Kim J.S."/>
            <person name="Ahn B.O."/>
            <person name="Rhee S.Y."/>
            <person name="Sohng J.K."/>
        </authorList>
    </citation>
    <scope>NUCLEOTIDE SEQUENCE</scope>
    <source>
        <tissue evidence="9">Leaf</tissue>
    </source>
</reference>
<feature type="transmembrane region" description="Helical" evidence="8">
    <location>
        <begin position="198"/>
        <end position="225"/>
    </location>
</feature>
<keyword evidence="3" id="KW-0813">Transport</keyword>
<dbReference type="OrthoDB" id="429955at2759"/>
<dbReference type="PANTHER" id="PTHR14233">
    <property type="entry name" value="DUF914-RELATED"/>
    <property type="match status" value="1"/>
</dbReference>
<dbReference type="InterPro" id="IPR052221">
    <property type="entry name" value="SLC35F_Transporter"/>
</dbReference>
<keyword evidence="6 8" id="KW-0472">Membrane</keyword>
<comment type="caution">
    <text evidence="9">The sequence shown here is derived from an EMBL/GenBank/DDBJ whole genome shotgun (WGS) entry which is preliminary data.</text>
</comment>
<feature type="compositionally biased region" description="Low complexity" evidence="7">
    <location>
        <begin position="323"/>
        <end position="336"/>
    </location>
</feature>
<accession>A0A834SNY2</accession>
<evidence type="ECO:0000256" key="3">
    <source>
        <dbReference type="ARBA" id="ARBA00022448"/>
    </source>
</evidence>
<proteinExistence type="inferred from homology"/>
<dbReference type="PANTHER" id="PTHR14233:SF18">
    <property type="entry name" value="OS05G0444300 PROTEIN"/>
    <property type="match status" value="1"/>
</dbReference>
<evidence type="ECO:0000313" key="9">
    <source>
        <dbReference type="EMBL" id="KAF7804317.1"/>
    </source>
</evidence>
<keyword evidence="5 8" id="KW-1133">Transmembrane helix</keyword>
<dbReference type="Pfam" id="PF06027">
    <property type="entry name" value="SLC35F"/>
    <property type="match status" value="1"/>
</dbReference>
<feature type="transmembrane region" description="Helical" evidence="8">
    <location>
        <begin position="80"/>
        <end position="97"/>
    </location>
</feature>
<feature type="transmembrane region" description="Helical" evidence="8">
    <location>
        <begin position="134"/>
        <end position="153"/>
    </location>
</feature>
<dbReference type="AlphaFoldDB" id="A0A834SNY2"/>
<organism evidence="9 10">
    <name type="scientific">Senna tora</name>
    <dbReference type="NCBI Taxonomy" id="362788"/>
    <lineage>
        <taxon>Eukaryota</taxon>
        <taxon>Viridiplantae</taxon>
        <taxon>Streptophyta</taxon>
        <taxon>Embryophyta</taxon>
        <taxon>Tracheophyta</taxon>
        <taxon>Spermatophyta</taxon>
        <taxon>Magnoliopsida</taxon>
        <taxon>eudicotyledons</taxon>
        <taxon>Gunneridae</taxon>
        <taxon>Pentapetalae</taxon>
        <taxon>rosids</taxon>
        <taxon>fabids</taxon>
        <taxon>Fabales</taxon>
        <taxon>Fabaceae</taxon>
        <taxon>Caesalpinioideae</taxon>
        <taxon>Cassia clade</taxon>
        <taxon>Senna</taxon>
    </lineage>
</organism>
<evidence type="ECO:0000256" key="5">
    <source>
        <dbReference type="ARBA" id="ARBA00022989"/>
    </source>
</evidence>
<name>A0A834SNY2_9FABA</name>
<dbReference type="InterPro" id="IPR009262">
    <property type="entry name" value="SLC35_F1/F2/F6"/>
</dbReference>
<evidence type="ECO:0000256" key="4">
    <source>
        <dbReference type="ARBA" id="ARBA00022692"/>
    </source>
</evidence>
<feature type="transmembrane region" description="Helical" evidence="8">
    <location>
        <begin position="55"/>
        <end position="74"/>
    </location>
</feature>